<dbReference type="SUPFAM" id="SSF103473">
    <property type="entry name" value="MFS general substrate transporter"/>
    <property type="match status" value="1"/>
</dbReference>
<dbReference type="Proteomes" id="UP000799439">
    <property type="component" value="Unassembled WGS sequence"/>
</dbReference>
<feature type="transmembrane region" description="Helical" evidence="6">
    <location>
        <begin position="297"/>
        <end position="318"/>
    </location>
</feature>
<dbReference type="PANTHER" id="PTHR43791:SF40">
    <property type="entry name" value="THIAMINE PATHWAY TRANSPORTER THI73"/>
    <property type="match status" value="1"/>
</dbReference>
<keyword evidence="3 6" id="KW-0812">Transmembrane</keyword>
<gene>
    <name evidence="8" type="ORF">K461DRAFT_273484</name>
</gene>
<evidence type="ECO:0000256" key="1">
    <source>
        <dbReference type="ARBA" id="ARBA00004141"/>
    </source>
</evidence>
<feature type="transmembrane region" description="Helical" evidence="6">
    <location>
        <begin position="206"/>
        <end position="229"/>
    </location>
</feature>
<evidence type="ECO:0000256" key="2">
    <source>
        <dbReference type="ARBA" id="ARBA00022448"/>
    </source>
</evidence>
<evidence type="ECO:0000313" key="9">
    <source>
        <dbReference type="Proteomes" id="UP000799439"/>
    </source>
</evidence>
<dbReference type="Gene3D" id="1.20.1250.20">
    <property type="entry name" value="MFS general substrate transporter like domains"/>
    <property type="match status" value="2"/>
</dbReference>
<feature type="transmembrane region" description="Helical" evidence="6">
    <location>
        <begin position="270"/>
        <end position="291"/>
    </location>
</feature>
<accession>A0A9P4J9I5</accession>
<feature type="transmembrane region" description="Helical" evidence="6">
    <location>
        <begin position="241"/>
        <end position="263"/>
    </location>
</feature>
<feature type="transmembrane region" description="Helical" evidence="6">
    <location>
        <begin position="20"/>
        <end position="37"/>
    </location>
</feature>
<comment type="caution">
    <text evidence="8">The sequence shown here is derived from an EMBL/GenBank/DDBJ whole genome shotgun (WGS) entry which is preliminary data.</text>
</comment>
<comment type="subcellular location">
    <subcellularLocation>
        <location evidence="1">Membrane</location>
        <topology evidence="1">Multi-pass membrane protein</topology>
    </subcellularLocation>
</comment>
<feature type="transmembrane region" description="Helical" evidence="6">
    <location>
        <begin position="103"/>
        <end position="124"/>
    </location>
</feature>
<reference evidence="8" key="1">
    <citation type="journal article" date="2020" name="Stud. Mycol.">
        <title>101 Dothideomycetes genomes: a test case for predicting lifestyles and emergence of pathogens.</title>
        <authorList>
            <person name="Haridas S."/>
            <person name="Albert R."/>
            <person name="Binder M."/>
            <person name="Bloem J."/>
            <person name="Labutti K."/>
            <person name="Salamov A."/>
            <person name="Andreopoulos B."/>
            <person name="Baker S."/>
            <person name="Barry K."/>
            <person name="Bills G."/>
            <person name="Bluhm B."/>
            <person name="Cannon C."/>
            <person name="Castanera R."/>
            <person name="Culley D."/>
            <person name="Daum C."/>
            <person name="Ezra D."/>
            <person name="Gonzalez J."/>
            <person name="Henrissat B."/>
            <person name="Kuo A."/>
            <person name="Liang C."/>
            <person name="Lipzen A."/>
            <person name="Lutzoni F."/>
            <person name="Magnuson J."/>
            <person name="Mondo S."/>
            <person name="Nolan M."/>
            <person name="Ohm R."/>
            <person name="Pangilinan J."/>
            <person name="Park H.-J."/>
            <person name="Ramirez L."/>
            <person name="Alfaro M."/>
            <person name="Sun H."/>
            <person name="Tritt A."/>
            <person name="Yoshinaga Y."/>
            <person name="Zwiers L.-H."/>
            <person name="Turgeon B."/>
            <person name="Goodwin S."/>
            <person name="Spatafora J."/>
            <person name="Crous P."/>
            <person name="Grigoriev I."/>
        </authorList>
    </citation>
    <scope>NUCLEOTIDE SEQUENCE</scope>
    <source>
        <strain evidence="8">CBS 260.36</strain>
    </source>
</reference>
<feature type="transmembrane region" description="Helical" evidence="6">
    <location>
        <begin position="68"/>
        <end position="91"/>
    </location>
</feature>
<keyword evidence="9" id="KW-1185">Reference proteome</keyword>
<dbReference type="GO" id="GO:0022857">
    <property type="term" value="F:transmembrane transporter activity"/>
    <property type="evidence" value="ECO:0007669"/>
    <property type="project" value="InterPro"/>
</dbReference>
<dbReference type="OrthoDB" id="6730379at2759"/>
<evidence type="ECO:0000256" key="3">
    <source>
        <dbReference type="ARBA" id="ARBA00022692"/>
    </source>
</evidence>
<feature type="transmembrane region" description="Helical" evidence="6">
    <location>
        <begin position="330"/>
        <end position="351"/>
    </location>
</feature>
<keyword evidence="4 6" id="KW-1133">Transmembrane helix</keyword>
<evidence type="ECO:0000259" key="7">
    <source>
        <dbReference type="PROSITE" id="PS50850"/>
    </source>
</evidence>
<dbReference type="InterPro" id="IPR036259">
    <property type="entry name" value="MFS_trans_sf"/>
</dbReference>
<organism evidence="8 9">
    <name type="scientific">Myriangium duriaei CBS 260.36</name>
    <dbReference type="NCBI Taxonomy" id="1168546"/>
    <lineage>
        <taxon>Eukaryota</taxon>
        <taxon>Fungi</taxon>
        <taxon>Dikarya</taxon>
        <taxon>Ascomycota</taxon>
        <taxon>Pezizomycotina</taxon>
        <taxon>Dothideomycetes</taxon>
        <taxon>Dothideomycetidae</taxon>
        <taxon>Myriangiales</taxon>
        <taxon>Myriangiaceae</taxon>
        <taxon>Myriangium</taxon>
    </lineage>
</organism>
<name>A0A9P4J9I5_9PEZI</name>
<evidence type="ECO:0000256" key="6">
    <source>
        <dbReference type="SAM" id="Phobius"/>
    </source>
</evidence>
<dbReference type="PROSITE" id="PS50850">
    <property type="entry name" value="MFS"/>
    <property type="match status" value="1"/>
</dbReference>
<feature type="transmembrane region" description="Helical" evidence="6">
    <location>
        <begin position="363"/>
        <end position="386"/>
    </location>
</feature>
<dbReference type="GO" id="GO:0016020">
    <property type="term" value="C:membrane"/>
    <property type="evidence" value="ECO:0007669"/>
    <property type="project" value="UniProtKB-SubCell"/>
</dbReference>
<dbReference type="PANTHER" id="PTHR43791">
    <property type="entry name" value="PERMEASE-RELATED"/>
    <property type="match status" value="1"/>
</dbReference>
<evidence type="ECO:0000256" key="5">
    <source>
        <dbReference type="ARBA" id="ARBA00023136"/>
    </source>
</evidence>
<evidence type="ECO:0000313" key="8">
    <source>
        <dbReference type="EMBL" id="KAF2157326.1"/>
    </source>
</evidence>
<feature type="domain" description="Major facilitator superfamily (MFS) profile" evidence="7">
    <location>
        <begin position="1"/>
        <end position="391"/>
    </location>
</feature>
<keyword evidence="5 6" id="KW-0472">Membrane</keyword>
<keyword evidence="2" id="KW-0813">Transport</keyword>
<protein>
    <submittedName>
        <fullName evidence="8">MFS transporter</fullName>
    </submittedName>
</protein>
<dbReference type="Pfam" id="PF07690">
    <property type="entry name" value="MFS_1"/>
    <property type="match status" value="1"/>
</dbReference>
<evidence type="ECO:0000256" key="4">
    <source>
        <dbReference type="ARBA" id="ARBA00022989"/>
    </source>
</evidence>
<proteinExistence type="predicted"/>
<dbReference type="InterPro" id="IPR011701">
    <property type="entry name" value="MFS"/>
</dbReference>
<feature type="transmembrane region" description="Helical" evidence="6">
    <location>
        <begin position="136"/>
        <end position="158"/>
    </location>
</feature>
<dbReference type="EMBL" id="ML996081">
    <property type="protein sequence ID" value="KAF2157326.1"/>
    <property type="molecule type" value="Genomic_DNA"/>
</dbReference>
<dbReference type="InterPro" id="IPR020846">
    <property type="entry name" value="MFS_dom"/>
</dbReference>
<sequence>MGINNSLKLRGNQFSNAASSFWIAVAVAAAFSTFPLQKIPTGKWMGACLILWGISTAAHSAVKNYVQLVAVRVLSGIFEASLPPAIMLLSAQYYTRQEQSMRYSLWYTGLGFGQIAGALISFGFQHVSPKAPLNGWRTMFLVLGLFTVAMGALICVFVPDTPMQAKFFTDEEKVVLLEHIKVNQTGITNRKWDVKQILEALLDPQYWLMCGAILLQGTGGGFISTYSATLLRNFGFSPKKAALLGMPSGVMNIISMLFVGYGARFFGRRLFWSLSAMCIGLVGACLVAFSNPHHKPAMLAGLYLANFFTGCTPLNFQWFTGNTAGHTKRALVAASTNAAFAIGNIIGPLTFKAQDAPAYKPAKVTLVGCWAGSAGCLILVTLYYVWANKRRDAASVESDFVDTEVDKTIAYAGMTDKENPYFRYSI</sequence>
<dbReference type="AlphaFoldDB" id="A0A9P4J9I5"/>